<evidence type="ECO:0000313" key="1">
    <source>
        <dbReference type="EMBL" id="KAG0587624.1"/>
    </source>
</evidence>
<comment type="caution">
    <text evidence="1">The sequence shown here is derived from an EMBL/GenBank/DDBJ whole genome shotgun (WGS) entry which is preliminary data.</text>
</comment>
<evidence type="ECO:0000313" key="2">
    <source>
        <dbReference type="Proteomes" id="UP000822688"/>
    </source>
</evidence>
<accession>A0A8T0IV66</accession>
<sequence>MDPIAQRVSKCLDREVFDHKFPYTGVTGVRNLIRVTFKTFLDVTDRNTRKTVRPEVNQYVIFSKSRPHSVLHIFQTTTFLAPCINLRSSSVIVEQQFLDATILSITQHERSECNEKDHYLLEVRFDLEIYRLPKLCSQLPKLLFIG</sequence>
<gene>
    <name evidence="1" type="ORF">KC19_2G178700</name>
</gene>
<keyword evidence="2" id="KW-1185">Reference proteome</keyword>
<reference evidence="1" key="1">
    <citation type="submission" date="2020-06" db="EMBL/GenBank/DDBJ databases">
        <title>WGS assembly of Ceratodon purpureus strain R40.</title>
        <authorList>
            <person name="Carey S.B."/>
            <person name="Jenkins J."/>
            <person name="Shu S."/>
            <person name="Lovell J.T."/>
            <person name="Sreedasyam A."/>
            <person name="Maumus F."/>
            <person name="Tiley G.P."/>
            <person name="Fernandez-Pozo N."/>
            <person name="Barry K."/>
            <person name="Chen C."/>
            <person name="Wang M."/>
            <person name="Lipzen A."/>
            <person name="Daum C."/>
            <person name="Saski C.A."/>
            <person name="Payton A.C."/>
            <person name="Mcbreen J.C."/>
            <person name="Conrad R.E."/>
            <person name="Kollar L.M."/>
            <person name="Olsson S."/>
            <person name="Huttunen S."/>
            <person name="Landis J.B."/>
            <person name="Wickett N.J."/>
            <person name="Johnson M.G."/>
            <person name="Rensing S.A."/>
            <person name="Grimwood J."/>
            <person name="Schmutz J."/>
            <person name="Mcdaniel S.F."/>
        </authorList>
    </citation>
    <scope>NUCLEOTIDE SEQUENCE</scope>
    <source>
        <strain evidence="1">R40</strain>
    </source>
</reference>
<name>A0A8T0IV66_CERPU</name>
<proteinExistence type="predicted"/>
<dbReference type="EMBL" id="CM026422">
    <property type="protein sequence ID" value="KAG0587624.1"/>
    <property type="molecule type" value="Genomic_DNA"/>
</dbReference>
<protein>
    <submittedName>
        <fullName evidence="1">Uncharacterized protein</fullName>
    </submittedName>
</protein>
<dbReference type="Proteomes" id="UP000822688">
    <property type="component" value="Chromosome 2"/>
</dbReference>
<organism evidence="1 2">
    <name type="scientific">Ceratodon purpureus</name>
    <name type="common">Fire moss</name>
    <name type="synonym">Dicranum purpureum</name>
    <dbReference type="NCBI Taxonomy" id="3225"/>
    <lineage>
        <taxon>Eukaryota</taxon>
        <taxon>Viridiplantae</taxon>
        <taxon>Streptophyta</taxon>
        <taxon>Embryophyta</taxon>
        <taxon>Bryophyta</taxon>
        <taxon>Bryophytina</taxon>
        <taxon>Bryopsida</taxon>
        <taxon>Dicranidae</taxon>
        <taxon>Pseudoditrichales</taxon>
        <taxon>Ditrichaceae</taxon>
        <taxon>Ceratodon</taxon>
    </lineage>
</organism>
<dbReference type="AlphaFoldDB" id="A0A8T0IV66"/>
<feature type="non-terminal residue" evidence="1">
    <location>
        <position position="146"/>
    </location>
</feature>